<feature type="transmembrane region" description="Helical" evidence="6">
    <location>
        <begin position="130"/>
        <end position="148"/>
    </location>
</feature>
<sequence>MSQVDTKEDGGHEASDADPVVIPVIGFVRLQVIIAGLWLSLFMSAMDTTIITTGLIRISSEFKSLNQAPWLVTTYLLTYNSFLMLTAKFSDVLGLKTTLVACNIFFLIFSMACGGAKTMLQLIIFRAFQGIGGSGMYSLVFVAILQLITPEKSGFYSGVISSVFAIANLLGPVLGGVIVDHTTWRWIFWINGPIVATCAAILFFSIPGLKDGKSMRDRLRGFDIVGGILSVCWPIPLLFALQEAGARYGWSSGVIIGTLVAGISLLLIFGLYETWITYRTVQEAVFPIRFLKNPIMALHLLSIFLLGMPFYVAIIQLPQRFQTVNHTSAERAGILLLPVTLLSPVGAMLGGLLMGKTKKFTGELVLIIATALVCIGIGLLSSLPVESYFPKATYGYEIITGFALGLASPPYFYLLYTSIDEKDIPVGTGAMNMFRTLGGCVAIAICTALHNSVLRARLPAFLNQSQISSIEDSSAFITHLPEDLRNQVGVVFGHSYNRQFQVMLGFSCLNFLVAIALALARKRKGVYGMVPVIPVDEEEKAGERQQVRDGQDAKADNAQTEEISVIGPKEIKI</sequence>
<feature type="transmembrane region" description="Helical" evidence="6">
    <location>
        <begin position="334"/>
        <end position="352"/>
    </location>
</feature>
<feature type="domain" description="Major facilitator superfamily (MFS) profile" evidence="7">
    <location>
        <begin position="33"/>
        <end position="522"/>
    </location>
</feature>
<dbReference type="OrthoDB" id="440553at2759"/>
<evidence type="ECO:0000256" key="3">
    <source>
        <dbReference type="ARBA" id="ARBA00022989"/>
    </source>
</evidence>
<comment type="caution">
    <text evidence="8">The sequence shown here is derived from an EMBL/GenBank/DDBJ whole genome shotgun (WGS) entry which is preliminary data.</text>
</comment>
<dbReference type="PRINTS" id="PR01036">
    <property type="entry name" value="TCRTETB"/>
</dbReference>
<dbReference type="PANTHER" id="PTHR23501">
    <property type="entry name" value="MAJOR FACILITATOR SUPERFAMILY"/>
    <property type="match status" value="1"/>
</dbReference>
<dbReference type="PROSITE" id="PS50850">
    <property type="entry name" value="MFS"/>
    <property type="match status" value="1"/>
</dbReference>
<evidence type="ECO:0000313" key="9">
    <source>
        <dbReference type="Proteomes" id="UP000700596"/>
    </source>
</evidence>
<feature type="transmembrane region" description="Helical" evidence="6">
    <location>
        <begin position="395"/>
        <end position="416"/>
    </location>
</feature>
<evidence type="ECO:0000256" key="5">
    <source>
        <dbReference type="SAM" id="MobiDB-lite"/>
    </source>
</evidence>
<dbReference type="SUPFAM" id="SSF103473">
    <property type="entry name" value="MFS general substrate transporter"/>
    <property type="match status" value="2"/>
</dbReference>
<dbReference type="InterPro" id="IPR036259">
    <property type="entry name" value="MFS_trans_sf"/>
</dbReference>
<evidence type="ECO:0000256" key="2">
    <source>
        <dbReference type="ARBA" id="ARBA00022692"/>
    </source>
</evidence>
<keyword evidence="3 6" id="KW-1133">Transmembrane helix</keyword>
<feature type="region of interest" description="Disordered" evidence="5">
    <location>
        <begin position="540"/>
        <end position="561"/>
    </location>
</feature>
<dbReference type="GO" id="GO:0022857">
    <property type="term" value="F:transmembrane transporter activity"/>
    <property type="evidence" value="ECO:0007669"/>
    <property type="project" value="InterPro"/>
</dbReference>
<comment type="subcellular location">
    <subcellularLocation>
        <location evidence="1">Membrane</location>
        <topology evidence="1">Multi-pass membrane protein</topology>
    </subcellularLocation>
</comment>
<dbReference type="Pfam" id="PF07690">
    <property type="entry name" value="MFS_1"/>
    <property type="match status" value="1"/>
</dbReference>
<evidence type="ECO:0000259" key="7">
    <source>
        <dbReference type="PROSITE" id="PS50850"/>
    </source>
</evidence>
<dbReference type="PANTHER" id="PTHR23501:SF43">
    <property type="entry name" value="MULTIDRUG TRANSPORTER, PUTATIVE (AFU_ORTHOLOGUE AFUA_6G03040)-RELATED"/>
    <property type="match status" value="1"/>
</dbReference>
<feature type="transmembrane region" description="Helical" evidence="6">
    <location>
        <begin position="436"/>
        <end position="454"/>
    </location>
</feature>
<dbReference type="AlphaFoldDB" id="A0A9P9IU51"/>
<proteinExistence type="predicted"/>
<evidence type="ECO:0000256" key="1">
    <source>
        <dbReference type="ARBA" id="ARBA00004141"/>
    </source>
</evidence>
<feature type="transmembrane region" description="Helical" evidence="6">
    <location>
        <begin position="186"/>
        <end position="209"/>
    </location>
</feature>
<evidence type="ECO:0000313" key="8">
    <source>
        <dbReference type="EMBL" id="KAH7132481.1"/>
    </source>
</evidence>
<accession>A0A9P9IU51</accession>
<feature type="transmembrane region" description="Helical" evidence="6">
    <location>
        <begin position="500"/>
        <end position="520"/>
    </location>
</feature>
<protein>
    <submittedName>
        <fullName evidence="8">MFS multidrug transporter</fullName>
    </submittedName>
</protein>
<name>A0A9P9IU51_9PLEO</name>
<dbReference type="Proteomes" id="UP000700596">
    <property type="component" value="Unassembled WGS sequence"/>
</dbReference>
<feature type="transmembrane region" description="Helical" evidence="6">
    <location>
        <begin position="364"/>
        <end position="383"/>
    </location>
</feature>
<keyword evidence="4 6" id="KW-0472">Membrane</keyword>
<evidence type="ECO:0000256" key="4">
    <source>
        <dbReference type="ARBA" id="ARBA00023136"/>
    </source>
</evidence>
<feature type="transmembrane region" description="Helical" evidence="6">
    <location>
        <begin position="248"/>
        <end position="272"/>
    </location>
</feature>
<gene>
    <name evidence="8" type="ORF">B0J11DRAFT_557157</name>
</gene>
<organism evidence="8 9">
    <name type="scientific">Dendryphion nanum</name>
    <dbReference type="NCBI Taxonomy" id="256645"/>
    <lineage>
        <taxon>Eukaryota</taxon>
        <taxon>Fungi</taxon>
        <taxon>Dikarya</taxon>
        <taxon>Ascomycota</taxon>
        <taxon>Pezizomycotina</taxon>
        <taxon>Dothideomycetes</taxon>
        <taxon>Pleosporomycetidae</taxon>
        <taxon>Pleosporales</taxon>
        <taxon>Torulaceae</taxon>
        <taxon>Dendryphion</taxon>
    </lineage>
</organism>
<dbReference type="Gene3D" id="1.20.1250.20">
    <property type="entry name" value="MFS general substrate transporter like domains"/>
    <property type="match status" value="2"/>
</dbReference>
<evidence type="ECO:0000256" key="6">
    <source>
        <dbReference type="SAM" id="Phobius"/>
    </source>
</evidence>
<feature type="transmembrane region" description="Helical" evidence="6">
    <location>
        <begin position="293"/>
        <end position="314"/>
    </location>
</feature>
<reference evidence="8" key="1">
    <citation type="journal article" date="2021" name="Nat. Commun.">
        <title>Genetic determinants of endophytism in the Arabidopsis root mycobiome.</title>
        <authorList>
            <person name="Mesny F."/>
            <person name="Miyauchi S."/>
            <person name="Thiergart T."/>
            <person name="Pickel B."/>
            <person name="Atanasova L."/>
            <person name="Karlsson M."/>
            <person name="Huettel B."/>
            <person name="Barry K.W."/>
            <person name="Haridas S."/>
            <person name="Chen C."/>
            <person name="Bauer D."/>
            <person name="Andreopoulos W."/>
            <person name="Pangilinan J."/>
            <person name="LaButti K."/>
            <person name="Riley R."/>
            <person name="Lipzen A."/>
            <person name="Clum A."/>
            <person name="Drula E."/>
            <person name="Henrissat B."/>
            <person name="Kohler A."/>
            <person name="Grigoriev I.V."/>
            <person name="Martin F.M."/>
            <person name="Hacquard S."/>
        </authorList>
    </citation>
    <scope>NUCLEOTIDE SEQUENCE</scope>
    <source>
        <strain evidence="8">MPI-CAGE-CH-0243</strain>
    </source>
</reference>
<dbReference type="EMBL" id="JAGMWT010000003">
    <property type="protein sequence ID" value="KAH7132481.1"/>
    <property type="molecule type" value="Genomic_DNA"/>
</dbReference>
<dbReference type="GO" id="GO:0005886">
    <property type="term" value="C:plasma membrane"/>
    <property type="evidence" value="ECO:0007669"/>
    <property type="project" value="TreeGrafter"/>
</dbReference>
<feature type="transmembrane region" description="Helical" evidence="6">
    <location>
        <begin position="155"/>
        <end position="174"/>
    </location>
</feature>
<keyword evidence="2 6" id="KW-0812">Transmembrane</keyword>
<feature type="transmembrane region" description="Helical" evidence="6">
    <location>
        <begin position="221"/>
        <end position="242"/>
    </location>
</feature>
<feature type="transmembrane region" description="Helical" evidence="6">
    <location>
        <begin position="99"/>
        <end position="124"/>
    </location>
</feature>
<keyword evidence="9" id="KW-1185">Reference proteome</keyword>
<dbReference type="InterPro" id="IPR011701">
    <property type="entry name" value="MFS"/>
</dbReference>
<feature type="compositionally biased region" description="Basic and acidic residues" evidence="5">
    <location>
        <begin position="541"/>
        <end position="555"/>
    </location>
</feature>
<dbReference type="InterPro" id="IPR020846">
    <property type="entry name" value="MFS_dom"/>
</dbReference>